<keyword evidence="11" id="KW-1185">Reference proteome</keyword>
<organism evidence="10">
    <name type="scientific">Salvia splendens</name>
    <name type="common">Scarlet sage</name>
    <dbReference type="NCBI Taxonomy" id="180675"/>
    <lineage>
        <taxon>Eukaryota</taxon>
        <taxon>Viridiplantae</taxon>
        <taxon>Streptophyta</taxon>
        <taxon>Embryophyta</taxon>
        <taxon>Tracheophyta</taxon>
        <taxon>Spermatophyta</taxon>
        <taxon>Magnoliopsida</taxon>
        <taxon>eudicotyledons</taxon>
        <taxon>Gunneridae</taxon>
        <taxon>Pentapetalae</taxon>
        <taxon>asterids</taxon>
        <taxon>lamiids</taxon>
        <taxon>Lamiales</taxon>
        <taxon>Lamiaceae</taxon>
        <taxon>Nepetoideae</taxon>
        <taxon>Mentheae</taxon>
        <taxon>Salviinae</taxon>
        <taxon>Salvia</taxon>
        <taxon>Salvia subgen. Calosphace</taxon>
        <taxon>core Calosphace</taxon>
    </lineage>
</organism>
<evidence type="ECO:0000256" key="8">
    <source>
        <dbReference type="SAM" id="MobiDB-lite"/>
    </source>
</evidence>
<dbReference type="GO" id="GO:0003723">
    <property type="term" value="F:RNA binding"/>
    <property type="evidence" value="ECO:0007669"/>
    <property type="project" value="UniProtKB-UniRule"/>
</dbReference>
<feature type="region of interest" description="Disordered" evidence="8">
    <location>
        <begin position="82"/>
        <end position="147"/>
    </location>
</feature>
<evidence type="ECO:0000259" key="9">
    <source>
        <dbReference type="PROSITE" id="PS50102"/>
    </source>
</evidence>
<dbReference type="EMBL" id="PNBA02000006">
    <property type="protein sequence ID" value="KAG6421111.1"/>
    <property type="molecule type" value="Genomic_DNA"/>
</dbReference>
<accession>A0A8X8Y0Z2</accession>
<dbReference type="InterPro" id="IPR003613">
    <property type="entry name" value="Ubox_domain"/>
</dbReference>
<dbReference type="InterPro" id="IPR012677">
    <property type="entry name" value="Nucleotide-bd_a/b_plait_sf"/>
</dbReference>
<dbReference type="GO" id="GO:0016567">
    <property type="term" value="P:protein ubiquitination"/>
    <property type="evidence" value="ECO:0007669"/>
    <property type="project" value="InterPro"/>
</dbReference>
<dbReference type="Pfam" id="PF04564">
    <property type="entry name" value="U-box"/>
    <property type="match status" value="1"/>
</dbReference>
<dbReference type="InterPro" id="IPR011989">
    <property type="entry name" value="ARM-like"/>
</dbReference>
<reference evidence="10" key="1">
    <citation type="submission" date="2018-01" db="EMBL/GenBank/DDBJ databases">
        <authorList>
            <person name="Mao J.F."/>
        </authorList>
    </citation>
    <scope>NUCLEOTIDE SEQUENCE</scope>
    <source>
        <strain evidence="10">Huo1</strain>
        <tissue evidence="10">Leaf</tissue>
    </source>
</reference>
<feature type="compositionally biased region" description="Basic and acidic residues" evidence="8">
    <location>
        <begin position="200"/>
        <end position="224"/>
    </location>
</feature>
<dbReference type="Pfam" id="PF00076">
    <property type="entry name" value="RRM_1"/>
    <property type="match status" value="1"/>
</dbReference>
<keyword evidence="6" id="KW-0694">RNA-binding</keyword>
<feature type="compositionally biased region" description="Basic and acidic residues" evidence="8">
    <location>
        <begin position="91"/>
        <end position="118"/>
    </location>
</feature>
<evidence type="ECO:0000256" key="7">
    <source>
        <dbReference type="SAM" id="Coils"/>
    </source>
</evidence>
<evidence type="ECO:0000256" key="2">
    <source>
        <dbReference type="ARBA" id="ARBA00004906"/>
    </source>
</evidence>
<evidence type="ECO:0000256" key="4">
    <source>
        <dbReference type="ARBA" id="ARBA00022679"/>
    </source>
</evidence>
<evidence type="ECO:0000313" key="10">
    <source>
        <dbReference type="EMBL" id="KAG6421111.1"/>
    </source>
</evidence>
<evidence type="ECO:0000256" key="6">
    <source>
        <dbReference type="PROSITE-ProRule" id="PRU00176"/>
    </source>
</evidence>
<dbReference type="InterPro" id="IPR035979">
    <property type="entry name" value="RBD_domain_sf"/>
</dbReference>
<dbReference type="Proteomes" id="UP000298416">
    <property type="component" value="Unassembled WGS sequence"/>
</dbReference>
<dbReference type="CDD" id="cd00590">
    <property type="entry name" value="RRM_SF"/>
    <property type="match status" value="1"/>
</dbReference>
<feature type="coiled-coil region" evidence="7">
    <location>
        <begin position="228"/>
        <end position="290"/>
    </location>
</feature>
<keyword evidence="5" id="KW-0833">Ubl conjugation pathway</keyword>
<keyword evidence="4" id="KW-0808">Transferase</keyword>
<dbReference type="AlphaFoldDB" id="A0A8X8Y0Z2"/>
<proteinExistence type="predicted"/>
<protein>
    <recommendedName>
        <fullName evidence="3">RING-type E3 ubiquitin transferase</fullName>
        <ecNumber evidence="3">2.3.2.27</ecNumber>
    </recommendedName>
</protein>
<dbReference type="SUPFAM" id="SSF48371">
    <property type="entry name" value="ARM repeat"/>
    <property type="match status" value="1"/>
</dbReference>
<dbReference type="PANTHER" id="PTHR23315">
    <property type="entry name" value="U BOX DOMAIN-CONTAINING"/>
    <property type="match status" value="1"/>
</dbReference>
<feature type="region of interest" description="Disordered" evidence="8">
    <location>
        <begin position="166"/>
        <end position="224"/>
    </location>
</feature>
<feature type="compositionally biased region" description="Basic and acidic residues" evidence="8">
    <location>
        <begin position="125"/>
        <end position="147"/>
    </location>
</feature>
<dbReference type="SMART" id="SM00360">
    <property type="entry name" value="RRM"/>
    <property type="match status" value="1"/>
</dbReference>
<dbReference type="Gene3D" id="1.25.10.10">
    <property type="entry name" value="Leucine-rich Repeat Variant"/>
    <property type="match status" value="1"/>
</dbReference>
<sequence length="718" mass="82785">MTVDDNSSIYVGGLPYDITEDGLRRIFYVYGAVIAVKIINDRTVGGKCYGFVTFANPRSSVQAIREMDGKSIHGRVVKVNDVRSRNGKPHFNRDSRRDSDRSIDGDRGRDHGREDSYDRHRHHDGHRDRSLDHEENRERGHDWTHGHDRMRDHYVDEERFRDYSRHADDVEQDHGRKRERDWDRDGEKNTEQQRNAIHHRSGDKDNEQQHHYPKRSRFDDHGSREISLDSFNDEMDQGENQLAVLSLKLQELRKERSEMEELVAEKQEVVSQLQENYQKLEDSVIAAKKLTSRRHIQLTKLHKCYLHMRDCDDRFKQAEQELQWLVDSTATELGNDGGGVGDDYILIVLLLVISRDIRYRHVTMIYCIKMMASAQTYDRDSIQKWIEDGNATCPQTGKRIQSLAMLIQDNVRKDMISSWFENPSLNNEFQQADFQATMEINLTAETLEGQRELFERLRRLTKENHAFRKHFVESAAVHSLIATLTNIAICSDNIKRLVANKPHRIGIIAEAMDVRGDIRFRTVAASAIKTLSTLDLFKEQVLEAHKGLSGSLRGVMVYLKGMLEVCDVLAVEEAVGAIINLCSVPGNMKHALNCGTIGVIMNNIKYKVFPGYMLQVLAMFSTNKIVIEEIVRCEAISFLFKIIKGDSSPHNRENCVTIMHEIVTRTNSMTDQIRCQEKTHRLLASLVKEGTPFAQTKARDILAKIFPRNMRERKLKGE</sequence>
<dbReference type="PROSITE" id="PS50102">
    <property type="entry name" value="RRM"/>
    <property type="match status" value="1"/>
</dbReference>
<dbReference type="InterPro" id="IPR000504">
    <property type="entry name" value="RRM_dom"/>
</dbReference>
<dbReference type="PANTHER" id="PTHR23315:SF265">
    <property type="entry name" value="U-BOX DOMAIN-CONTAINING PROTEIN 46-RELATED"/>
    <property type="match status" value="1"/>
</dbReference>
<evidence type="ECO:0000256" key="3">
    <source>
        <dbReference type="ARBA" id="ARBA00012483"/>
    </source>
</evidence>
<reference evidence="10" key="2">
    <citation type="submission" date="2020-08" db="EMBL/GenBank/DDBJ databases">
        <title>Plant Genome Project.</title>
        <authorList>
            <person name="Zhang R.-G."/>
        </authorList>
    </citation>
    <scope>NUCLEOTIDE SEQUENCE</scope>
    <source>
        <strain evidence="10">Huo1</strain>
        <tissue evidence="10">Leaf</tissue>
    </source>
</reference>
<dbReference type="GO" id="GO:0061630">
    <property type="term" value="F:ubiquitin protein ligase activity"/>
    <property type="evidence" value="ECO:0007669"/>
    <property type="project" value="UniProtKB-EC"/>
</dbReference>
<comment type="caution">
    <text evidence="10">The sequence shown here is derived from an EMBL/GenBank/DDBJ whole genome shotgun (WGS) entry which is preliminary data.</text>
</comment>
<evidence type="ECO:0000256" key="5">
    <source>
        <dbReference type="ARBA" id="ARBA00022786"/>
    </source>
</evidence>
<comment type="pathway">
    <text evidence="2">Protein modification; protein ubiquitination.</text>
</comment>
<dbReference type="EC" id="2.3.2.27" evidence="3"/>
<dbReference type="InterPro" id="IPR013083">
    <property type="entry name" value="Znf_RING/FYVE/PHD"/>
</dbReference>
<feature type="compositionally biased region" description="Basic and acidic residues" evidence="8">
    <location>
        <begin position="166"/>
        <end position="191"/>
    </location>
</feature>
<dbReference type="Gene3D" id="3.30.70.330">
    <property type="match status" value="1"/>
</dbReference>
<comment type="catalytic activity">
    <reaction evidence="1">
        <text>S-ubiquitinyl-[E2 ubiquitin-conjugating enzyme]-L-cysteine + [acceptor protein]-L-lysine = [E2 ubiquitin-conjugating enzyme]-L-cysteine + N(6)-ubiquitinyl-[acceptor protein]-L-lysine.</text>
        <dbReference type="EC" id="2.3.2.27"/>
    </reaction>
</comment>
<feature type="domain" description="RRM" evidence="9">
    <location>
        <begin position="7"/>
        <end position="84"/>
    </location>
</feature>
<evidence type="ECO:0000313" key="11">
    <source>
        <dbReference type="Proteomes" id="UP000298416"/>
    </source>
</evidence>
<dbReference type="SUPFAM" id="SSF57850">
    <property type="entry name" value="RING/U-box"/>
    <property type="match status" value="1"/>
</dbReference>
<dbReference type="SUPFAM" id="SSF54928">
    <property type="entry name" value="RNA-binding domain, RBD"/>
    <property type="match status" value="1"/>
</dbReference>
<name>A0A8X8Y0Z2_SALSN</name>
<gene>
    <name evidence="10" type="ORF">SASPL_117660</name>
</gene>
<dbReference type="InterPro" id="IPR016024">
    <property type="entry name" value="ARM-type_fold"/>
</dbReference>
<keyword evidence="7" id="KW-0175">Coiled coil</keyword>
<dbReference type="Gene3D" id="3.30.40.10">
    <property type="entry name" value="Zinc/RING finger domain, C3HC4 (zinc finger)"/>
    <property type="match status" value="1"/>
</dbReference>
<evidence type="ECO:0000256" key="1">
    <source>
        <dbReference type="ARBA" id="ARBA00000900"/>
    </source>
</evidence>